<dbReference type="SMART" id="SM00304">
    <property type="entry name" value="HAMP"/>
    <property type="match status" value="1"/>
</dbReference>
<dbReference type="AlphaFoldDB" id="A0A4V1Z802"/>
<keyword evidence="3" id="KW-1003">Cell membrane</keyword>
<keyword evidence="8 10" id="KW-0807">Transducer</keyword>
<evidence type="ECO:0000256" key="7">
    <source>
        <dbReference type="ARBA" id="ARBA00023136"/>
    </source>
</evidence>
<dbReference type="InterPro" id="IPR029151">
    <property type="entry name" value="Sensor-like_sf"/>
</dbReference>
<dbReference type="PANTHER" id="PTHR32089">
    <property type="entry name" value="METHYL-ACCEPTING CHEMOTAXIS PROTEIN MCPB"/>
    <property type="match status" value="1"/>
</dbReference>
<dbReference type="SUPFAM" id="SSF58104">
    <property type="entry name" value="Methyl-accepting chemotaxis protein (MCP) signaling domain"/>
    <property type="match status" value="1"/>
</dbReference>
<evidence type="ECO:0000259" key="13">
    <source>
        <dbReference type="PROSITE" id="PS50885"/>
    </source>
</evidence>
<feature type="transmembrane region" description="Helical" evidence="11">
    <location>
        <begin position="272"/>
        <end position="294"/>
    </location>
</feature>
<accession>A0A4V1Z802</accession>
<dbReference type="PROSITE" id="PS50885">
    <property type="entry name" value="HAMP"/>
    <property type="match status" value="1"/>
</dbReference>
<dbReference type="InterPro" id="IPR004089">
    <property type="entry name" value="MCPsignal_dom"/>
</dbReference>
<evidence type="ECO:0000256" key="6">
    <source>
        <dbReference type="ARBA" id="ARBA00022989"/>
    </source>
</evidence>
<evidence type="ECO:0000256" key="8">
    <source>
        <dbReference type="ARBA" id="ARBA00023224"/>
    </source>
</evidence>
<dbReference type="CDD" id="cd12912">
    <property type="entry name" value="PDC2_MCP_like"/>
    <property type="match status" value="1"/>
</dbReference>
<dbReference type="CDD" id="cd11386">
    <property type="entry name" value="MCP_signal"/>
    <property type="match status" value="1"/>
</dbReference>
<comment type="subcellular location">
    <subcellularLocation>
        <location evidence="1">Cell inner membrane</location>
    </subcellularLocation>
    <subcellularLocation>
        <location evidence="2">Cell membrane</location>
        <topology evidence="2">Multi-pass membrane protein</topology>
    </subcellularLocation>
</comment>
<evidence type="ECO:0000313" key="15">
    <source>
        <dbReference type="Proteomes" id="UP000293465"/>
    </source>
</evidence>
<dbReference type="CDD" id="cd06225">
    <property type="entry name" value="HAMP"/>
    <property type="match status" value="1"/>
</dbReference>
<evidence type="ECO:0000256" key="5">
    <source>
        <dbReference type="ARBA" id="ARBA00022692"/>
    </source>
</evidence>
<dbReference type="GeneID" id="56274512"/>
<proteinExistence type="inferred from homology"/>
<dbReference type="PANTHER" id="PTHR32089:SF117">
    <property type="entry name" value="METHYL ACCEPTING SENSORY TRANSDUCER WITH CACHE_1 SMALL MOLECULE BINDING DOMAIN"/>
    <property type="match status" value="1"/>
</dbReference>
<organism evidence="14 15">
    <name type="scientific">Aliivibrio finisterrensis</name>
    <dbReference type="NCBI Taxonomy" id="511998"/>
    <lineage>
        <taxon>Bacteria</taxon>
        <taxon>Pseudomonadati</taxon>
        <taxon>Pseudomonadota</taxon>
        <taxon>Gammaproteobacteria</taxon>
        <taxon>Vibrionales</taxon>
        <taxon>Vibrionaceae</taxon>
        <taxon>Aliivibrio</taxon>
    </lineage>
</organism>
<dbReference type="Pfam" id="PF00672">
    <property type="entry name" value="HAMP"/>
    <property type="match status" value="1"/>
</dbReference>
<evidence type="ECO:0000259" key="12">
    <source>
        <dbReference type="PROSITE" id="PS50111"/>
    </source>
</evidence>
<evidence type="ECO:0000256" key="10">
    <source>
        <dbReference type="PROSITE-ProRule" id="PRU00284"/>
    </source>
</evidence>
<dbReference type="InterPro" id="IPR003660">
    <property type="entry name" value="HAMP_dom"/>
</dbReference>
<dbReference type="Pfam" id="PF00015">
    <property type="entry name" value="MCPsignal"/>
    <property type="match status" value="1"/>
</dbReference>
<sequence length="622" mass="68261">MKNYSLKKKILFITLLSLVSVVFLLSWQSYSEQKKHVYETALQQLNRLSDLHSTKIDEWMNFRISIVNGLANHKNDSEDLLYLAQSSGGFLISYYTYYDGRLLTSDPTLDVTGLDLRDADWYMDAQKQSSTLVTSPYLEPILKDTVVTIAKATDDAVVASDLSIATLIKQVSEMALPDKGEALLIDKDGKIIAYKDKELVQQSISQVSAQLNIQQVEQASKNKQLTQVIFDSQNKEKLVWAMTIPDLNWTLLLAIDKETLDAPLKAQLTSQLLSAGIVLLLSILIMVYVMNLMFAPLLRITHALGAIANGNGDLTQRLKIESHDEIGELANSFNVFTDSQHALIRHINQQSVDLEKDASHGVENSQLTMKSLESQQENLISVATAMNQMSGAASDIAMNAAQTATAAQQSTKNSEDGLTLASSTRHSVQQLALEVSNTTDVISELNSHVNSISGILVTIQAIAEQTNLLALNAAIEAARAGEQGRGFAVVADEVRVLSKRTQDSTQEIYSMIETLQKSTSKVVEAMESNKQTVEGTVSDIDHLADSLNESNQAIALISDMATQIATAAEEQSQVILEMNDNTMTIKETSEDIMLSAQSSLGQAQELKMHADSLNEQVSQFKI</sequence>
<dbReference type="FunFam" id="1.10.287.950:FF:000001">
    <property type="entry name" value="Methyl-accepting chemotaxis sensory transducer"/>
    <property type="match status" value="1"/>
</dbReference>
<evidence type="ECO:0000256" key="11">
    <source>
        <dbReference type="SAM" id="Phobius"/>
    </source>
</evidence>
<comment type="similarity">
    <text evidence="9">Belongs to the methyl-accepting chemotaxis (MCP) protein family.</text>
</comment>
<dbReference type="RefSeq" id="WP_130086613.1">
    <property type="nucleotide sequence ID" value="NZ_SEZJ01000004.1"/>
</dbReference>
<evidence type="ECO:0000256" key="4">
    <source>
        <dbReference type="ARBA" id="ARBA00022500"/>
    </source>
</evidence>
<dbReference type="PROSITE" id="PS50111">
    <property type="entry name" value="CHEMOTAXIS_TRANSDUC_2"/>
    <property type="match status" value="1"/>
</dbReference>
<keyword evidence="4" id="KW-0145">Chemotaxis</keyword>
<dbReference type="Proteomes" id="UP000293465">
    <property type="component" value="Unassembled WGS sequence"/>
</dbReference>
<dbReference type="Pfam" id="PF02743">
    <property type="entry name" value="dCache_1"/>
    <property type="match status" value="1"/>
</dbReference>
<protein>
    <submittedName>
        <fullName evidence="14">Methyl-accepting chemotaxis protein</fullName>
    </submittedName>
</protein>
<keyword evidence="6 11" id="KW-1133">Transmembrane helix</keyword>
<evidence type="ECO:0000313" key="14">
    <source>
        <dbReference type="EMBL" id="RYU47200.1"/>
    </source>
</evidence>
<dbReference type="InterPro" id="IPR004090">
    <property type="entry name" value="Chemotax_Me-accpt_rcpt"/>
</dbReference>
<dbReference type="GO" id="GO:0005886">
    <property type="term" value="C:plasma membrane"/>
    <property type="evidence" value="ECO:0007669"/>
    <property type="project" value="UniProtKB-SubCell"/>
</dbReference>
<dbReference type="OrthoDB" id="2489132at2"/>
<dbReference type="Gene3D" id="1.10.287.950">
    <property type="entry name" value="Methyl-accepting chemotaxis protein"/>
    <property type="match status" value="1"/>
</dbReference>
<evidence type="ECO:0000256" key="1">
    <source>
        <dbReference type="ARBA" id="ARBA00004533"/>
    </source>
</evidence>
<evidence type="ECO:0000256" key="2">
    <source>
        <dbReference type="ARBA" id="ARBA00004651"/>
    </source>
</evidence>
<feature type="domain" description="HAMP" evidence="13">
    <location>
        <begin position="291"/>
        <end position="345"/>
    </location>
</feature>
<reference evidence="14 15" key="1">
    <citation type="submission" date="2019-02" db="EMBL/GenBank/DDBJ databases">
        <title>Genome sequences of Aliivibrio finisterrensis strains from farmed Atlantic salmon.</title>
        <authorList>
            <person name="Bowman J.P."/>
        </authorList>
    </citation>
    <scope>NUCLEOTIDE SEQUENCE [LARGE SCALE GENOMIC DNA]</scope>
    <source>
        <strain evidence="14 15">A32</strain>
    </source>
</reference>
<keyword evidence="7 11" id="KW-0472">Membrane</keyword>
<dbReference type="SMART" id="SM00283">
    <property type="entry name" value="MA"/>
    <property type="match status" value="1"/>
</dbReference>
<name>A0A4V1Z802_9GAMM</name>
<feature type="domain" description="Methyl-accepting transducer" evidence="12">
    <location>
        <begin position="350"/>
        <end position="586"/>
    </location>
</feature>
<dbReference type="PRINTS" id="PR00260">
    <property type="entry name" value="CHEMTRNSDUCR"/>
</dbReference>
<dbReference type="GO" id="GO:0004888">
    <property type="term" value="F:transmembrane signaling receptor activity"/>
    <property type="evidence" value="ECO:0007669"/>
    <property type="project" value="InterPro"/>
</dbReference>
<dbReference type="EMBL" id="SEZJ01000004">
    <property type="protein sequence ID" value="RYU47200.1"/>
    <property type="molecule type" value="Genomic_DNA"/>
</dbReference>
<comment type="caution">
    <text evidence="14">The sequence shown here is derived from an EMBL/GenBank/DDBJ whole genome shotgun (WGS) entry which is preliminary data.</text>
</comment>
<gene>
    <name evidence="14" type="ORF">ERW49_05625</name>
</gene>
<evidence type="ECO:0000256" key="9">
    <source>
        <dbReference type="ARBA" id="ARBA00029447"/>
    </source>
</evidence>
<dbReference type="Gene3D" id="3.30.450.20">
    <property type="entry name" value="PAS domain"/>
    <property type="match status" value="2"/>
</dbReference>
<evidence type="ECO:0000256" key="3">
    <source>
        <dbReference type="ARBA" id="ARBA00022475"/>
    </source>
</evidence>
<dbReference type="GO" id="GO:0006935">
    <property type="term" value="P:chemotaxis"/>
    <property type="evidence" value="ECO:0007669"/>
    <property type="project" value="UniProtKB-KW"/>
</dbReference>
<dbReference type="InterPro" id="IPR033479">
    <property type="entry name" value="dCache_1"/>
</dbReference>
<keyword evidence="5 11" id="KW-0812">Transmembrane</keyword>
<dbReference type="GO" id="GO:0007165">
    <property type="term" value="P:signal transduction"/>
    <property type="evidence" value="ECO:0007669"/>
    <property type="project" value="UniProtKB-KW"/>
</dbReference>
<dbReference type="SUPFAM" id="SSF103190">
    <property type="entry name" value="Sensory domain-like"/>
    <property type="match status" value="1"/>
</dbReference>